<dbReference type="InterPro" id="IPR025851">
    <property type="entry name" value="SUKH-4"/>
</dbReference>
<evidence type="ECO:0000313" key="1">
    <source>
        <dbReference type="EMBL" id="OSZ62039.1"/>
    </source>
</evidence>
<evidence type="ECO:0008006" key="3">
    <source>
        <dbReference type="Google" id="ProtNLM"/>
    </source>
</evidence>
<dbReference type="RefSeq" id="WP_158101661.1">
    <property type="nucleotide sequence ID" value="NZ_MRYD01000005.1"/>
</dbReference>
<proteinExistence type="predicted"/>
<protein>
    <recommendedName>
        <fullName evidence="3">SUKH-4 immunity protein of toxin-antitoxin system</fullName>
    </recommendedName>
</protein>
<keyword evidence="2" id="KW-1185">Reference proteome</keyword>
<comment type="caution">
    <text evidence="1">The sequence shown here is derived from an EMBL/GenBank/DDBJ whole genome shotgun (WGS) entry which is preliminary data.</text>
</comment>
<organism evidence="1 2">
    <name type="scientific">Streptomyces pharetrae CZA14</name>
    <dbReference type="NCBI Taxonomy" id="1144883"/>
    <lineage>
        <taxon>Bacteria</taxon>
        <taxon>Bacillati</taxon>
        <taxon>Actinomycetota</taxon>
        <taxon>Actinomycetes</taxon>
        <taxon>Kitasatosporales</taxon>
        <taxon>Streptomycetaceae</taxon>
        <taxon>Streptomyces</taxon>
    </lineage>
</organism>
<name>A0ABX3YRC7_9ACTN</name>
<accession>A0ABX3YRC7</accession>
<reference evidence="1 2" key="1">
    <citation type="submission" date="2016-12" db="EMBL/GenBank/DDBJ databases">
        <title>Genome Mining:The Detection of Biosynthetic Gene Clusters to Aid in the Expression of Curamycin A produced by Streptomyces sp. strain CZA14.</title>
        <authorList>
            <person name="Durrell K.A."/>
            <person name="Kirby B.M."/>
            <person name="Khan W."/>
            <person name="Mthethwa T."/>
            <person name="Le Roes-Hill M."/>
        </authorList>
    </citation>
    <scope>NUCLEOTIDE SEQUENCE [LARGE SCALE GENOMIC DNA]</scope>
    <source>
        <strain evidence="1 2">CZA14</strain>
    </source>
</reference>
<sequence>MARVIFDVSHDELVGLFGRDRVRRVPWKAAEAAGVRGEALRLLSEVGLPENDFLSFPGAGGAPAVLRTLPGEGLRGAWSLPADASPWIILGNFEISAIVLDVRSGEVHQLAEGVMRPIPLHRDLSSLLHTICRLTLVVQGLPEDYGDDEELLEGLEGTLEELKGAIAARDPRPFGDEHSEWVEIVTSIGAGMWG</sequence>
<evidence type="ECO:0000313" key="2">
    <source>
        <dbReference type="Proteomes" id="UP000194266"/>
    </source>
</evidence>
<dbReference type="Pfam" id="PF14435">
    <property type="entry name" value="SUKH-4"/>
    <property type="match status" value="1"/>
</dbReference>
<gene>
    <name evidence="1" type="ORF">OQI_01860</name>
</gene>
<dbReference type="Proteomes" id="UP000194266">
    <property type="component" value="Unassembled WGS sequence"/>
</dbReference>
<dbReference type="EMBL" id="MRYD01000005">
    <property type="protein sequence ID" value="OSZ62039.1"/>
    <property type="molecule type" value="Genomic_DNA"/>
</dbReference>